<organism evidence="1 2">
    <name type="scientific">Flavobacterium kayseriense</name>
    <dbReference type="NCBI Taxonomy" id="2764714"/>
    <lineage>
        <taxon>Bacteria</taxon>
        <taxon>Pseudomonadati</taxon>
        <taxon>Bacteroidota</taxon>
        <taxon>Flavobacteriia</taxon>
        <taxon>Flavobacteriales</taxon>
        <taxon>Flavobacteriaceae</taxon>
        <taxon>Flavobacterium</taxon>
    </lineage>
</organism>
<reference evidence="1 2" key="1">
    <citation type="submission" date="2020-08" db="EMBL/GenBank/DDBJ databases">
        <title>Description of novel Flavobacterium F-380 isolate.</title>
        <authorList>
            <person name="Saticioglu I.B."/>
            <person name="Duman M."/>
            <person name="Altun S."/>
        </authorList>
    </citation>
    <scope>NUCLEOTIDE SEQUENCE [LARGE SCALE GENOMIC DNA]</scope>
    <source>
        <strain evidence="1 2">F-380</strain>
    </source>
</reference>
<accession>A0ABR7J5T1</accession>
<comment type="caution">
    <text evidence="1">The sequence shown here is derived from an EMBL/GenBank/DDBJ whole genome shotgun (WGS) entry which is preliminary data.</text>
</comment>
<name>A0ABR7J5T1_9FLAO</name>
<dbReference type="EMBL" id="JACRUJ010000001">
    <property type="protein sequence ID" value="MBC5840773.1"/>
    <property type="molecule type" value="Genomic_DNA"/>
</dbReference>
<gene>
    <name evidence="1" type="ORF">H8R23_05090</name>
</gene>
<sequence>MVITMEDEPIKPELLALGVEIQMELISIGMDEVEIMNFWDECYKAAQKNKPETIKFKNHEQN</sequence>
<protein>
    <submittedName>
        <fullName evidence="1">Uncharacterized protein</fullName>
    </submittedName>
</protein>
<keyword evidence="2" id="KW-1185">Reference proteome</keyword>
<proteinExistence type="predicted"/>
<evidence type="ECO:0000313" key="1">
    <source>
        <dbReference type="EMBL" id="MBC5840773.1"/>
    </source>
</evidence>
<dbReference type="RefSeq" id="WP_187009328.1">
    <property type="nucleotide sequence ID" value="NZ_JACRUI010000001.1"/>
</dbReference>
<evidence type="ECO:0000313" key="2">
    <source>
        <dbReference type="Proteomes" id="UP000629963"/>
    </source>
</evidence>
<dbReference type="Proteomes" id="UP000629963">
    <property type="component" value="Unassembled WGS sequence"/>
</dbReference>